<proteinExistence type="predicted"/>
<dbReference type="Pfam" id="PF14392">
    <property type="entry name" value="zf-CCHC_4"/>
    <property type="match status" value="1"/>
</dbReference>
<name>A0A484LKJ0_9ASTE</name>
<dbReference type="OrthoDB" id="1743559at2759"/>
<dbReference type="PROSITE" id="PS50158">
    <property type="entry name" value="ZF_CCHC"/>
    <property type="match status" value="1"/>
</dbReference>
<evidence type="ECO:0000259" key="2">
    <source>
        <dbReference type="PROSITE" id="PS50158"/>
    </source>
</evidence>
<gene>
    <name evidence="3" type="ORF">CCAM_LOCUS18768</name>
</gene>
<evidence type="ECO:0000313" key="4">
    <source>
        <dbReference type="Proteomes" id="UP000595140"/>
    </source>
</evidence>
<keyword evidence="1" id="KW-0863">Zinc-finger</keyword>
<dbReference type="InterPro" id="IPR025836">
    <property type="entry name" value="Zn_knuckle_CX2CX4HX4C"/>
</dbReference>
<dbReference type="GO" id="GO:0003676">
    <property type="term" value="F:nucleic acid binding"/>
    <property type="evidence" value="ECO:0007669"/>
    <property type="project" value="InterPro"/>
</dbReference>
<dbReference type="InterPro" id="IPR040256">
    <property type="entry name" value="At4g02000-like"/>
</dbReference>
<reference evidence="3 4" key="1">
    <citation type="submission" date="2018-04" db="EMBL/GenBank/DDBJ databases">
        <authorList>
            <person name="Vogel A."/>
        </authorList>
    </citation>
    <scope>NUCLEOTIDE SEQUENCE [LARGE SCALE GENOMIC DNA]</scope>
</reference>
<keyword evidence="4" id="KW-1185">Reference proteome</keyword>
<dbReference type="AlphaFoldDB" id="A0A484LKJ0"/>
<keyword evidence="1" id="KW-0479">Metal-binding</keyword>
<accession>A0A484LKJ0</accession>
<dbReference type="PANTHER" id="PTHR31286:SF153">
    <property type="entry name" value="DUF4283 DOMAIN PROTEIN"/>
    <property type="match status" value="1"/>
</dbReference>
<feature type="domain" description="CCHC-type" evidence="2">
    <location>
        <begin position="150"/>
        <end position="165"/>
    </location>
</feature>
<dbReference type="PANTHER" id="PTHR31286">
    <property type="entry name" value="GLYCINE-RICH CELL WALL STRUCTURAL PROTEIN 1.8-LIKE"/>
    <property type="match status" value="1"/>
</dbReference>
<keyword evidence="1" id="KW-0862">Zinc</keyword>
<dbReference type="InterPro" id="IPR036875">
    <property type="entry name" value="Znf_CCHC_sf"/>
</dbReference>
<dbReference type="EMBL" id="OOIL02001591">
    <property type="protein sequence ID" value="VFQ76992.1"/>
    <property type="molecule type" value="Genomic_DNA"/>
</dbReference>
<dbReference type="Pfam" id="PF14111">
    <property type="entry name" value="DUF4283"/>
    <property type="match status" value="1"/>
</dbReference>
<dbReference type="GO" id="GO:0008270">
    <property type="term" value="F:zinc ion binding"/>
    <property type="evidence" value="ECO:0007669"/>
    <property type="project" value="UniProtKB-KW"/>
</dbReference>
<evidence type="ECO:0000256" key="1">
    <source>
        <dbReference type="PROSITE-ProRule" id="PRU00047"/>
    </source>
</evidence>
<protein>
    <recommendedName>
        <fullName evidence="2">CCHC-type domain-containing protein</fullName>
    </recommendedName>
</protein>
<dbReference type="SUPFAM" id="SSF57756">
    <property type="entry name" value="Retrovirus zinc finger-like domains"/>
    <property type="match status" value="1"/>
</dbReference>
<dbReference type="InterPro" id="IPR025558">
    <property type="entry name" value="DUF4283"/>
</dbReference>
<evidence type="ECO:0000313" key="3">
    <source>
        <dbReference type="EMBL" id="VFQ76992.1"/>
    </source>
</evidence>
<organism evidence="3 4">
    <name type="scientific">Cuscuta campestris</name>
    <dbReference type="NCBI Taxonomy" id="132261"/>
    <lineage>
        <taxon>Eukaryota</taxon>
        <taxon>Viridiplantae</taxon>
        <taxon>Streptophyta</taxon>
        <taxon>Embryophyta</taxon>
        <taxon>Tracheophyta</taxon>
        <taxon>Spermatophyta</taxon>
        <taxon>Magnoliopsida</taxon>
        <taxon>eudicotyledons</taxon>
        <taxon>Gunneridae</taxon>
        <taxon>Pentapetalae</taxon>
        <taxon>asterids</taxon>
        <taxon>lamiids</taxon>
        <taxon>Solanales</taxon>
        <taxon>Convolvulaceae</taxon>
        <taxon>Cuscuteae</taxon>
        <taxon>Cuscuta</taxon>
        <taxon>Cuscuta subgen. Grammica</taxon>
        <taxon>Cuscuta sect. Cleistogrammica</taxon>
    </lineage>
</organism>
<dbReference type="Proteomes" id="UP000595140">
    <property type="component" value="Unassembled WGS sequence"/>
</dbReference>
<dbReference type="InterPro" id="IPR001878">
    <property type="entry name" value="Znf_CCHC"/>
</dbReference>
<sequence>MDAAWKPTLGVRIVQEGEGLFFFHFYHVKDASRIIEEGPWSFDNATLVCKLLDPGERVLANHLNFVNMWVQVHDLPHGYTSPAILEAVSRFVGVFLKHDRSPASGVQRSFYRIRVLLDVRRPLRRRMKLTKKDGVVVWVYFKYEWLNDFCFFCGIMGHIAKHCREAVLSSLNAEEYPFNASLRAGGRKKDSGFGLPWLRFQDPWLEEGDKLDDTLESVGAESGRDLGLEIVAKRKRGAVEGLIVMMDVDAAMTDVSKNLLAAGTGV</sequence>